<feature type="signal peptide" evidence="1">
    <location>
        <begin position="1"/>
        <end position="17"/>
    </location>
</feature>
<organism evidence="2 3">
    <name type="scientific">Hymenoscyphus fraxineus</name>
    <dbReference type="NCBI Taxonomy" id="746836"/>
    <lineage>
        <taxon>Eukaryota</taxon>
        <taxon>Fungi</taxon>
        <taxon>Dikarya</taxon>
        <taxon>Ascomycota</taxon>
        <taxon>Pezizomycotina</taxon>
        <taxon>Leotiomycetes</taxon>
        <taxon>Helotiales</taxon>
        <taxon>Helotiaceae</taxon>
        <taxon>Hymenoscyphus</taxon>
    </lineage>
</organism>
<evidence type="ECO:0000313" key="2">
    <source>
        <dbReference type="EMBL" id="CAG8950047.1"/>
    </source>
</evidence>
<feature type="chain" id="PRO_5040251374" evidence="1">
    <location>
        <begin position="18"/>
        <end position="66"/>
    </location>
</feature>
<protein>
    <submittedName>
        <fullName evidence="2">Uncharacterized protein</fullName>
    </submittedName>
</protein>
<comment type="caution">
    <text evidence="2">The sequence shown here is derived from an EMBL/GenBank/DDBJ whole genome shotgun (WGS) entry which is preliminary data.</text>
</comment>
<evidence type="ECO:0000256" key="1">
    <source>
        <dbReference type="SAM" id="SignalP"/>
    </source>
</evidence>
<reference evidence="2" key="1">
    <citation type="submission" date="2021-07" db="EMBL/GenBank/DDBJ databases">
        <authorList>
            <person name="Durling M."/>
        </authorList>
    </citation>
    <scope>NUCLEOTIDE SEQUENCE</scope>
</reference>
<accession>A0A9N9PQ31</accession>
<name>A0A9N9PQ31_9HELO</name>
<evidence type="ECO:0000313" key="3">
    <source>
        <dbReference type="Proteomes" id="UP000696280"/>
    </source>
</evidence>
<sequence>MKYLNLLILSFATLALATPTPEEEGEGVNGSPPNPNCDISKCGCAGGITNVASWTCINGVLQCVCK</sequence>
<dbReference type="AlphaFoldDB" id="A0A9N9PQ31"/>
<dbReference type="EMBL" id="CAJVRL010000035">
    <property type="protein sequence ID" value="CAG8950047.1"/>
    <property type="molecule type" value="Genomic_DNA"/>
</dbReference>
<proteinExistence type="predicted"/>
<dbReference type="Proteomes" id="UP000696280">
    <property type="component" value="Unassembled WGS sequence"/>
</dbReference>
<keyword evidence="3" id="KW-1185">Reference proteome</keyword>
<keyword evidence="1" id="KW-0732">Signal</keyword>
<gene>
    <name evidence="2" type="ORF">HYFRA_00008279</name>
</gene>